<organism evidence="17 18">
    <name type="scientific">Holothuria leucospilota</name>
    <name type="common">Black long sea cucumber</name>
    <name type="synonym">Mertensiothuria leucospilota</name>
    <dbReference type="NCBI Taxonomy" id="206669"/>
    <lineage>
        <taxon>Eukaryota</taxon>
        <taxon>Metazoa</taxon>
        <taxon>Echinodermata</taxon>
        <taxon>Eleutherozoa</taxon>
        <taxon>Echinozoa</taxon>
        <taxon>Holothuroidea</taxon>
        <taxon>Aspidochirotacea</taxon>
        <taxon>Aspidochirotida</taxon>
        <taxon>Holothuriidae</taxon>
        <taxon>Holothuria</taxon>
    </lineage>
</organism>
<dbReference type="PIRSF" id="PIRSF005465">
    <property type="entry name" value="GIRK_kir"/>
    <property type="match status" value="1"/>
</dbReference>
<proteinExistence type="inferred from homology"/>
<dbReference type="SUPFAM" id="SSF81296">
    <property type="entry name" value="E set domains"/>
    <property type="match status" value="1"/>
</dbReference>
<comment type="subcellular location">
    <subcellularLocation>
        <location evidence="1 12">Membrane</location>
        <topology evidence="1 12">Multi-pass membrane protein</topology>
    </subcellularLocation>
</comment>
<feature type="region of interest" description="Disordered" evidence="13">
    <location>
        <begin position="376"/>
        <end position="430"/>
    </location>
</feature>
<dbReference type="GO" id="GO:0005242">
    <property type="term" value="F:inward rectifier potassium channel activity"/>
    <property type="evidence" value="ECO:0007669"/>
    <property type="project" value="InterPro"/>
</dbReference>
<feature type="domain" description="Inward rectifier potassium channel C-terminal" evidence="16">
    <location>
        <begin position="216"/>
        <end position="388"/>
    </location>
</feature>
<dbReference type="InterPro" id="IPR041647">
    <property type="entry name" value="IRK_C"/>
</dbReference>
<dbReference type="GO" id="GO:0034702">
    <property type="term" value="C:monoatomic ion channel complex"/>
    <property type="evidence" value="ECO:0007669"/>
    <property type="project" value="UniProtKB-KW"/>
</dbReference>
<evidence type="ECO:0000256" key="4">
    <source>
        <dbReference type="ARBA" id="ARBA00022692"/>
    </source>
</evidence>
<dbReference type="OrthoDB" id="273257at2759"/>
<evidence type="ECO:0000313" key="17">
    <source>
        <dbReference type="EMBL" id="KAJ8037049.1"/>
    </source>
</evidence>
<dbReference type="GO" id="GO:0005886">
    <property type="term" value="C:plasma membrane"/>
    <property type="evidence" value="ECO:0007669"/>
    <property type="project" value="TreeGrafter"/>
</dbReference>
<feature type="compositionally biased region" description="Basic and acidic residues" evidence="13">
    <location>
        <begin position="383"/>
        <end position="396"/>
    </location>
</feature>
<keyword evidence="8 12" id="KW-0406">Ion transport</keyword>
<evidence type="ECO:0000256" key="6">
    <source>
        <dbReference type="ARBA" id="ARBA00022958"/>
    </source>
</evidence>
<evidence type="ECO:0000256" key="3">
    <source>
        <dbReference type="ARBA" id="ARBA00022538"/>
    </source>
</evidence>
<keyword evidence="7 14" id="KW-1133">Transmembrane helix</keyword>
<dbReference type="PANTHER" id="PTHR11767">
    <property type="entry name" value="INWARD RECTIFIER POTASSIUM CHANNEL"/>
    <property type="match status" value="1"/>
</dbReference>
<keyword evidence="6 12" id="KW-0630">Potassium</keyword>
<dbReference type="InterPro" id="IPR013518">
    <property type="entry name" value="K_chnl_inward-rec_Kir_cyto"/>
</dbReference>
<dbReference type="FunFam" id="1.10.287.70:FF:000019">
    <property type="entry name" value="G protein-activated inward rectifier potassium channel 1"/>
    <property type="match status" value="1"/>
</dbReference>
<evidence type="ECO:0000256" key="9">
    <source>
        <dbReference type="ARBA" id="ARBA00023136"/>
    </source>
</evidence>
<evidence type="ECO:0000256" key="10">
    <source>
        <dbReference type="ARBA" id="ARBA00023303"/>
    </source>
</evidence>
<comment type="similarity">
    <text evidence="12">Belongs to the inward rectifier-type potassium channel (TC 1.A.2.1) family.</text>
</comment>
<keyword evidence="2 12" id="KW-0813">Transport</keyword>
<keyword evidence="18" id="KW-1185">Reference proteome</keyword>
<evidence type="ECO:0000256" key="5">
    <source>
        <dbReference type="ARBA" id="ARBA00022882"/>
    </source>
</evidence>
<evidence type="ECO:0000256" key="7">
    <source>
        <dbReference type="ARBA" id="ARBA00022989"/>
    </source>
</evidence>
<dbReference type="InterPro" id="IPR016449">
    <property type="entry name" value="K_chnl_inward-rec_Kir"/>
</dbReference>
<dbReference type="PANTHER" id="PTHR11767:SF102">
    <property type="entry name" value="INWARDLY RECTIFYING POTASSIUM CHANNEL 1, ISOFORM F"/>
    <property type="match status" value="1"/>
</dbReference>
<reference evidence="17" key="1">
    <citation type="submission" date="2021-10" db="EMBL/GenBank/DDBJ databases">
        <title>Tropical sea cucumber genome reveals ecological adaptation and Cuvierian tubules defense mechanism.</title>
        <authorList>
            <person name="Chen T."/>
        </authorList>
    </citation>
    <scope>NUCLEOTIDE SEQUENCE</scope>
    <source>
        <strain evidence="17">Nanhai2018</strain>
        <tissue evidence="17">Muscle</tissue>
    </source>
</reference>
<keyword evidence="5 12" id="KW-0851">Voltage-gated channel</keyword>
<dbReference type="InterPro" id="IPR040445">
    <property type="entry name" value="Kir_TM"/>
</dbReference>
<keyword evidence="9 14" id="KW-0472">Membrane</keyword>
<keyword evidence="3 12" id="KW-0633">Potassium transport</keyword>
<dbReference type="InterPro" id="IPR014756">
    <property type="entry name" value="Ig_E-set"/>
</dbReference>
<evidence type="ECO:0000256" key="2">
    <source>
        <dbReference type="ARBA" id="ARBA00022448"/>
    </source>
</evidence>
<evidence type="ECO:0000313" key="18">
    <source>
        <dbReference type="Proteomes" id="UP001152320"/>
    </source>
</evidence>
<dbReference type="GO" id="GO:1990573">
    <property type="term" value="P:potassium ion import across plasma membrane"/>
    <property type="evidence" value="ECO:0007669"/>
    <property type="project" value="TreeGrafter"/>
</dbReference>
<evidence type="ECO:0000256" key="1">
    <source>
        <dbReference type="ARBA" id="ARBA00004141"/>
    </source>
</evidence>
<accession>A0A9Q1H8J8</accession>
<evidence type="ECO:0000256" key="8">
    <source>
        <dbReference type="ARBA" id="ARBA00023065"/>
    </source>
</evidence>
<dbReference type="Pfam" id="PF01007">
    <property type="entry name" value="IRK"/>
    <property type="match status" value="1"/>
</dbReference>
<dbReference type="GO" id="GO:0034765">
    <property type="term" value="P:regulation of monoatomic ion transmembrane transport"/>
    <property type="evidence" value="ECO:0007669"/>
    <property type="project" value="TreeGrafter"/>
</dbReference>
<dbReference type="SUPFAM" id="SSF81324">
    <property type="entry name" value="Voltage-gated potassium channels"/>
    <property type="match status" value="1"/>
</dbReference>
<evidence type="ECO:0000256" key="12">
    <source>
        <dbReference type="RuleBase" id="RU003822"/>
    </source>
</evidence>
<evidence type="ECO:0000259" key="15">
    <source>
        <dbReference type="Pfam" id="PF01007"/>
    </source>
</evidence>
<dbReference type="Pfam" id="PF17655">
    <property type="entry name" value="IRK_C"/>
    <property type="match status" value="1"/>
</dbReference>
<dbReference type="Gene3D" id="1.10.287.70">
    <property type="match status" value="1"/>
</dbReference>
<evidence type="ECO:0000259" key="16">
    <source>
        <dbReference type="Pfam" id="PF17655"/>
    </source>
</evidence>
<dbReference type="EMBL" id="JAIZAY010000008">
    <property type="protein sequence ID" value="KAJ8037049.1"/>
    <property type="molecule type" value="Genomic_DNA"/>
</dbReference>
<evidence type="ECO:0000256" key="14">
    <source>
        <dbReference type="SAM" id="Phobius"/>
    </source>
</evidence>
<dbReference type="Proteomes" id="UP001152320">
    <property type="component" value="Chromosome 8"/>
</dbReference>
<keyword evidence="4 12" id="KW-0812">Transmembrane</keyword>
<dbReference type="AlphaFoldDB" id="A0A9Q1H8J8"/>
<feature type="domain" description="Potassium channel inwardly rectifying transmembrane" evidence="15">
    <location>
        <begin position="68"/>
        <end position="209"/>
    </location>
</feature>
<comment type="caution">
    <text evidence="17">The sequence shown here is derived from an EMBL/GenBank/DDBJ whole genome shotgun (WGS) entry which is preliminary data.</text>
</comment>
<gene>
    <name evidence="17" type="ORF">HOLleu_17770</name>
</gene>
<dbReference type="PRINTS" id="PR01320">
    <property type="entry name" value="KIRCHANNEL"/>
</dbReference>
<evidence type="ECO:0000256" key="11">
    <source>
        <dbReference type="PIRSR" id="PIRSR005465-1"/>
    </source>
</evidence>
<protein>
    <submittedName>
        <fullName evidence="17">Inward rectifier potassium channel 2</fullName>
    </submittedName>
</protein>
<name>A0A9Q1H8J8_HOLLE</name>
<feature type="transmembrane region" description="Helical" evidence="14">
    <location>
        <begin position="106"/>
        <end position="130"/>
    </location>
</feature>
<evidence type="ECO:0000256" key="13">
    <source>
        <dbReference type="SAM" id="MobiDB-lite"/>
    </source>
</evidence>
<sequence length="430" mass="50148">MTDFRRSQSESFHNTSFSSEANCHNDLNHLVKVNHHSMNHVDMTSHVGSSSLSIKSRDSAQGKNSRLITKRGNLNVKFESRIRCWCFRYLRDIFTTSVDLPWRYNILLVSASFVLSWVFFGAIYFSIAWLRGDFENLDNDKWQPCFRNFYNWKSALLYSIEAQTTIGFGFRSPTEQCGEAIFFLIFQTLVAQFLEAFIIGTFIGKFSRPKLRANTLMFSKQAVINREDGKIVFSFRIGDLRVKSPIVEGHVRLHMIRHHITKEGAFLPYRVFDMDIGHEVGLDRVFLVWPLLVTHVVDENSPLYDISKEDLLYSEFEVVAIFEGIVEATGTTTQLRTSYLPQEIQWGFEFENIIYETDGKHFVDFQRFHSTRPVPGFSPMSARTEKEQEDMRENTDMRGPIWQERPPDIERRSIHRSSTIRRTAEVESRL</sequence>
<dbReference type="Gene3D" id="2.60.40.1400">
    <property type="entry name" value="G protein-activated inward rectifier potassium channel 1"/>
    <property type="match status" value="1"/>
</dbReference>
<feature type="transmembrane region" description="Helical" evidence="14">
    <location>
        <begin position="180"/>
        <end position="203"/>
    </location>
</feature>
<feature type="site" description="Role in the control of polyamine-mediated channel gating and in the blocking by intracellular magnesium" evidence="11">
    <location>
        <position position="195"/>
    </location>
</feature>
<keyword evidence="10 12" id="KW-0407">Ion channel</keyword>